<evidence type="ECO:0000313" key="2">
    <source>
        <dbReference type="Proteomes" id="UP001163603"/>
    </source>
</evidence>
<gene>
    <name evidence="1" type="ORF">Pint_21491</name>
</gene>
<dbReference type="Proteomes" id="UP001163603">
    <property type="component" value="Chromosome 13"/>
</dbReference>
<sequence>MMKQGVKRLVRKSVVWKAAANNLIANTNRPSSSSTSSSRDKFCCLSREDVIPPSKPPFQPSGLLITKKPPGDPSAIAVVEPTQDGQYKIIGEISVSKLWKWDYLAAAWTLANLSAGQFVMGVKDNMTPRSLPDYSVNSPVGENNTANGVGSPRPRKFCSRSIGFNASSPSLGISKTPSFGMSTSVYRGRSAPWTCKITSSLAAVMAQMLSHRATRVGDRKKKRRCLSWRRGLC</sequence>
<dbReference type="EMBL" id="CM047748">
    <property type="protein sequence ID" value="KAJ0014452.1"/>
    <property type="molecule type" value="Genomic_DNA"/>
</dbReference>
<accession>A0ACC0XBD9</accession>
<reference evidence="2" key="1">
    <citation type="journal article" date="2023" name="G3 (Bethesda)">
        <title>Genome assembly and association tests identify interacting loci associated with vigor, precocity, and sex in interspecific pistachio rootstocks.</title>
        <authorList>
            <person name="Palmer W."/>
            <person name="Jacygrad E."/>
            <person name="Sagayaradj S."/>
            <person name="Cavanaugh K."/>
            <person name="Han R."/>
            <person name="Bertier L."/>
            <person name="Beede B."/>
            <person name="Kafkas S."/>
            <person name="Golino D."/>
            <person name="Preece J."/>
            <person name="Michelmore R."/>
        </authorList>
    </citation>
    <scope>NUCLEOTIDE SEQUENCE [LARGE SCALE GENOMIC DNA]</scope>
</reference>
<keyword evidence="2" id="KW-1185">Reference proteome</keyword>
<protein>
    <submittedName>
        <fullName evidence="1">Uncharacterized protein</fullName>
    </submittedName>
</protein>
<comment type="caution">
    <text evidence="1">The sequence shown here is derived from an EMBL/GenBank/DDBJ whole genome shotgun (WGS) entry which is preliminary data.</text>
</comment>
<organism evidence="1 2">
    <name type="scientific">Pistacia integerrima</name>
    <dbReference type="NCBI Taxonomy" id="434235"/>
    <lineage>
        <taxon>Eukaryota</taxon>
        <taxon>Viridiplantae</taxon>
        <taxon>Streptophyta</taxon>
        <taxon>Embryophyta</taxon>
        <taxon>Tracheophyta</taxon>
        <taxon>Spermatophyta</taxon>
        <taxon>Magnoliopsida</taxon>
        <taxon>eudicotyledons</taxon>
        <taxon>Gunneridae</taxon>
        <taxon>Pentapetalae</taxon>
        <taxon>rosids</taxon>
        <taxon>malvids</taxon>
        <taxon>Sapindales</taxon>
        <taxon>Anacardiaceae</taxon>
        <taxon>Pistacia</taxon>
    </lineage>
</organism>
<evidence type="ECO:0000313" key="1">
    <source>
        <dbReference type="EMBL" id="KAJ0014452.1"/>
    </source>
</evidence>
<name>A0ACC0XBD9_9ROSI</name>
<proteinExistence type="predicted"/>